<gene>
    <name evidence="1" type="ORF">F0344_04780</name>
</gene>
<dbReference type="KEGG" id="sfiy:F0344_04780"/>
<sequence length="59" mass="5891">MGEHSKPGRFNPGALMSWAKAHPKIVSAVVVGVVGVVSAVKPEFPGAAVVAAVHAFLGG</sequence>
<proteinExistence type="predicted"/>
<reference evidence="2" key="1">
    <citation type="submission" date="2019-10" db="EMBL/GenBank/DDBJ databases">
        <title>Antimicrobial potential of Antarctic Bacteria.</title>
        <authorList>
            <person name="Benaud N."/>
            <person name="Edwards R.J."/>
            <person name="Ferrari B.C."/>
        </authorList>
    </citation>
    <scope>NUCLEOTIDE SEQUENCE [LARGE SCALE GENOMIC DNA]</scope>
    <source>
        <strain evidence="2">NBSH44</strain>
    </source>
</reference>
<dbReference type="EMBL" id="CP045702">
    <property type="protein sequence ID" value="QNE74007.1"/>
    <property type="molecule type" value="Genomic_DNA"/>
</dbReference>
<name>A0A7G7BF92_9ACTN</name>
<dbReference type="RefSeq" id="WP_185297572.1">
    <property type="nucleotide sequence ID" value="NZ_CP045702.1"/>
</dbReference>
<accession>A0A7G7BF92</accession>
<evidence type="ECO:0000313" key="1">
    <source>
        <dbReference type="EMBL" id="QNE74007.1"/>
    </source>
</evidence>
<keyword evidence="2" id="KW-1185">Reference proteome</keyword>
<evidence type="ECO:0000313" key="2">
    <source>
        <dbReference type="Proteomes" id="UP000515307"/>
    </source>
</evidence>
<dbReference type="AlphaFoldDB" id="A0A7G7BF92"/>
<dbReference type="Proteomes" id="UP000515307">
    <property type="component" value="Chromosome"/>
</dbReference>
<protein>
    <submittedName>
        <fullName evidence="1">Uncharacterized protein</fullName>
    </submittedName>
</protein>
<organism evidence="1 2">
    <name type="scientific">Streptomyces finlayi</name>
    <dbReference type="NCBI Taxonomy" id="67296"/>
    <lineage>
        <taxon>Bacteria</taxon>
        <taxon>Bacillati</taxon>
        <taxon>Actinomycetota</taxon>
        <taxon>Actinomycetes</taxon>
        <taxon>Kitasatosporales</taxon>
        <taxon>Streptomycetaceae</taxon>
        <taxon>Streptomyces</taxon>
    </lineage>
</organism>